<sequence length="84" mass="8781">MDILMDRATEAAAHDLAEVRKLIEGMNTLVHSPQSSQQQVQTQVQTEVVNQTPGQSPAEVAAEQQAKLEGAGNGVDAATAAAAR</sequence>
<evidence type="ECO:0000256" key="1">
    <source>
        <dbReference type="SAM" id="MobiDB-lite"/>
    </source>
</evidence>
<proteinExistence type="predicted"/>
<evidence type="ECO:0000313" key="3">
    <source>
        <dbReference type="Proteomes" id="UP000268093"/>
    </source>
</evidence>
<keyword evidence="3" id="KW-1185">Reference proteome</keyword>
<organism evidence="2 3">
    <name type="scientific">Jimgerdemannia flammicorona</name>
    <dbReference type="NCBI Taxonomy" id="994334"/>
    <lineage>
        <taxon>Eukaryota</taxon>
        <taxon>Fungi</taxon>
        <taxon>Fungi incertae sedis</taxon>
        <taxon>Mucoromycota</taxon>
        <taxon>Mucoromycotina</taxon>
        <taxon>Endogonomycetes</taxon>
        <taxon>Endogonales</taxon>
        <taxon>Endogonaceae</taxon>
        <taxon>Jimgerdemannia</taxon>
    </lineage>
</organism>
<feature type="region of interest" description="Disordered" evidence="1">
    <location>
        <begin position="50"/>
        <end position="84"/>
    </location>
</feature>
<dbReference type="Proteomes" id="UP000268093">
    <property type="component" value="Unassembled WGS sequence"/>
</dbReference>
<accession>A0A433D866</accession>
<dbReference type="EMBL" id="RBNI01004998">
    <property type="protein sequence ID" value="RUP47067.1"/>
    <property type="molecule type" value="Genomic_DNA"/>
</dbReference>
<gene>
    <name evidence="2" type="ORF">BC936DRAFT_146162</name>
</gene>
<reference evidence="2 3" key="1">
    <citation type="journal article" date="2018" name="New Phytol.">
        <title>Phylogenomics of Endogonaceae and evolution of mycorrhizas within Mucoromycota.</title>
        <authorList>
            <person name="Chang Y."/>
            <person name="Desiro A."/>
            <person name="Na H."/>
            <person name="Sandor L."/>
            <person name="Lipzen A."/>
            <person name="Clum A."/>
            <person name="Barry K."/>
            <person name="Grigoriev I.V."/>
            <person name="Martin F.M."/>
            <person name="Stajich J.E."/>
            <person name="Smith M.E."/>
            <person name="Bonito G."/>
            <person name="Spatafora J.W."/>
        </authorList>
    </citation>
    <scope>NUCLEOTIDE SEQUENCE [LARGE SCALE GENOMIC DNA]</scope>
    <source>
        <strain evidence="2 3">GMNB39</strain>
    </source>
</reference>
<comment type="caution">
    <text evidence="2">The sequence shown here is derived from an EMBL/GenBank/DDBJ whole genome shotgun (WGS) entry which is preliminary data.</text>
</comment>
<evidence type="ECO:0000313" key="2">
    <source>
        <dbReference type="EMBL" id="RUP47067.1"/>
    </source>
</evidence>
<name>A0A433D866_9FUNG</name>
<dbReference type="AlphaFoldDB" id="A0A433D866"/>
<feature type="compositionally biased region" description="Low complexity" evidence="1">
    <location>
        <begin position="74"/>
        <end position="84"/>
    </location>
</feature>
<protein>
    <submittedName>
        <fullName evidence="2">Uncharacterized protein</fullName>
    </submittedName>
</protein>